<keyword evidence="1" id="KW-1133">Transmembrane helix</keyword>
<evidence type="ECO:0000256" key="1">
    <source>
        <dbReference type="SAM" id="Phobius"/>
    </source>
</evidence>
<organism evidence="2 3">
    <name type="scientific">Acetivibrio thermocellus AD2</name>
    <dbReference type="NCBI Taxonomy" id="1138384"/>
    <lineage>
        <taxon>Bacteria</taxon>
        <taxon>Bacillati</taxon>
        <taxon>Bacillota</taxon>
        <taxon>Clostridia</taxon>
        <taxon>Eubacteriales</taxon>
        <taxon>Oscillospiraceae</taxon>
        <taxon>Acetivibrio</taxon>
    </lineage>
</organism>
<gene>
    <name evidence="2" type="ORF">M972_113094</name>
</gene>
<evidence type="ECO:0000313" key="3">
    <source>
        <dbReference type="Proteomes" id="UP000223596"/>
    </source>
</evidence>
<proteinExistence type="predicted"/>
<keyword evidence="1" id="KW-0472">Membrane</keyword>
<comment type="caution">
    <text evidence="2">The sequence shown here is derived from an EMBL/GenBank/DDBJ whole genome shotgun (WGS) entry which is preliminary data.</text>
</comment>
<name>A0AB36TL87_ACETH</name>
<keyword evidence="1" id="KW-0812">Transmembrane</keyword>
<dbReference type="EMBL" id="PDBW01000001">
    <property type="protein sequence ID" value="PFH04265.1"/>
    <property type="molecule type" value="Genomic_DNA"/>
</dbReference>
<sequence length="95" mass="10974">MGTSRGEIHLLLRSVKTQFRLMVNKRNFWVAIFLGLFYCIISYAHSLYIYRGYDVSGTLNAASLFIGNADTALFEKYFLIYVSVCGDFTIFIFLF</sequence>
<feature type="transmembrane region" description="Helical" evidence="1">
    <location>
        <begin position="28"/>
        <end position="50"/>
    </location>
</feature>
<evidence type="ECO:0000313" key="2">
    <source>
        <dbReference type="EMBL" id="PFH04265.1"/>
    </source>
</evidence>
<dbReference type="Proteomes" id="UP000223596">
    <property type="component" value="Unassembled WGS sequence"/>
</dbReference>
<feature type="transmembrane region" description="Helical" evidence="1">
    <location>
        <begin position="77"/>
        <end position="94"/>
    </location>
</feature>
<protein>
    <submittedName>
        <fullName evidence="2">Uncharacterized protein</fullName>
    </submittedName>
</protein>
<dbReference type="AlphaFoldDB" id="A0AB36TL87"/>
<reference evidence="2 3" key="1">
    <citation type="submission" date="2017-09" db="EMBL/GenBank/DDBJ databases">
        <title>Evaluation of Pacific Biosciences Sequencing Technology to Finishing C. thermocellum Genome Sequences.</title>
        <authorList>
            <person name="Brown S."/>
        </authorList>
    </citation>
    <scope>NUCLEOTIDE SEQUENCE [LARGE SCALE GENOMIC DNA]</scope>
    <source>
        <strain evidence="2 3">AD2</strain>
    </source>
</reference>
<accession>A0AB36TL87</accession>